<evidence type="ECO:0000313" key="11">
    <source>
        <dbReference type="Proteomes" id="UP001369815"/>
    </source>
</evidence>
<dbReference type="InterPro" id="IPR017972">
    <property type="entry name" value="Cyt_P450_CS"/>
</dbReference>
<reference evidence="10 11" key="1">
    <citation type="journal article" date="2024" name="Front Chem Biol">
        <title>Unveiling the potential of Daldinia eschscholtzii MFLUCC 19-0629 through bioactivity and bioinformatics studies for enhanced sustainable agriculture production.</title>
        <authorList>
            <person name="Brooks S."/>
            <person name="Weaver J.A."/>
            <person name="Klomchit A."/>
            <person name="Alharthi S.A."/>
            <person name="Onlamun T."/>
            <person name="Nurani R."/>
            <person name="Vong T.K."/>
            <person name="Alberti F."/>
            <person name="Greco C."/>
        </authorList>
    </citation>
    <scope>NUCLEOTIDE SEQUENCE [LARGE SCALE GENOMIC DNA]</scope>
    <source>
        <strain evidence="10">MFLUCC 19-0629</strain>
    </source>
</reference>
<dbReference type="SUPFAM" id="SSF48264">
    <property type="entry name" value="Cytochrome P450"/>
    <property type="match status" value="1"/>
</dbReference>
<dbReference type="GO" id="GO:0005506">
    <property type="term" value="F:iron ion binding"/>
    <property type="evidence" value="ECO:0007669"/>
    <property type="project" value="InterPro"/>
</dbReference>
<accession>A0AAX6MWC7</accession>
<feature type="transmembrane region" description="Helical" evidence="9">
    <location>
        <begin position="211"/>
        <end position="233"/>
    </location>
</feature>
<dbReference type="InterPro" id="IPR036396">
    <property type="entry name" value="Cyt_P450_sf"/>
</dbReference>
<dbReference type="PROSITE" id="PS00086">
    <property type="entry name" value="CYTOCHROME_P450"/>
    <property type="match status" value="1"/>
</dbReference>
<dbReference type="InterPro" id="IPR050121">
    <property type="entry name" value="Cytochrome_P450_monoxygenase"/>
</dbReference>
<evidence type="ECO:0000256" key="7">
    <source>
        <dbReference type="PIRSR" id="PIRSR602403-1"/>
    </source>
</evidence>
<dbReference type="GO" id="GO:0016705">
    <property type="term" value="F:oxidoreductase activity, acting on paired donors, with incorporation or reduction of molecular oxygen"/>
    <property type="evidence" value="ECO:0007669"/>
    <property type="project" value="InterPro"/>
</dbReference>
<keyword evidence="3 7" id="KW-0349">Heme</keyword>
<evidence type="ECO:0000256" key="6">
    <source>
        <dbReference type="ARBA" id="ARBA00023033"/>
    </source>
</evidence>
<evidence type="ECO:0000256" key="8">
    <source>
        <dbReference type="RuleBase" id="RU000461"/>
    </source>
</evidence>
<evidence type="ECO:0000313" key="10">
    <source>
        <dbReference type="EMBL" id="KAK6956970.1"/>
    </source>
</evidence>
<evidence type="ECO:0000256" key="4">
    <source>
        <dbReference type="ARBA" id="ARBA00022723"/>
    </source>
</evidence>
<sequence length="450" mass="50831">MAQIWNLDAKLPLKGIYQNDDRVTKAFTYELLTRNGVYSVFNTLDRDLHRAKRKLVGHAFSERSIRAFEPALIQQVDVYLKQLLESSRKPVNMTQKLGHLAVDIVAQLALGYDLETQIREDNRFFPRAMTLSFFVGNISHHFPIFHKVHTNMVFDYIFYATRERFIRLIEKMVRSRLALDKHAKPDFYSSVAHALPSEAAKMRDSVVWKEAMVFLVAGGDTVATAMTAAFFYLSRDPACYARLAKEIRSTFANGNDIKSGPQLGSCQYLRACIDEALRMSPPVSANLWRQQVATDEEPLVIDGHYIPRGTLFGVNIYSLSHNAAIFPEPFTFKPERWLPSSTADPKAAEADEAARKLMLDAFASFSIGPRNCVGKPLAYLETSLVLAKSLWYFDFEAASGPLGSVGECKDRGRPGEFYMEDVFSSTHDGPFIVFHPRESVSLEKDLDTRA</sequence>
<keyword evidence="9" id="KW-0472">Membrane</keyword>
<evidence type="ECO:0000256" key="9">
    <source>
        <dbReference type="SAM" id="Phobius"/>
    </source>
</evidence>
<dbReference type="AlphaFoldDB" id="A0AAX6MWC7"/>
<dbReference type="PRINTS" id="PR00385">
    <property type="entry name" value="P450"/>
</dbReference>
<proteinExistence type="inferred from homology"/>
<organism evidence="10 11">
    <name type="scientific">Daldinia eschscholtzii</name>
    <dbReference type="NCBI Taxonomy" id="292717"/>
    <lineage>
        <taxon>Eukaryota</taxon>
        <taxon>Fungi</taxon>
        <taxon>Dikarya</taxon>
        <taxon>Ascomycota</taxon>
        <taxon>Pezizomycotina</taxon>
        <taxon>Sordariomycetes</taxon>
        <taxon>Xylariomycetidae</taxon>
        <taxon>Xylariales</taxon>
        <taxon>Hypoxylaceae</taxon>
        <taxon>Daldinia</taxon>
    </lineage>
</organism>
<comment type="cofactor">
    <cofactor evidence="1 7">
        <name>heme</name>
        <dbReference type="ChEBI" id="CHEBI:30413"/>
    </cofactor>
</comment>
<evidence type="ECO:0008006" key="12">
    <source>
        <dbReference type="Google" id="ProtNLM"/>
    </source>
</evidence>
<dbReference type="EMBL" id="JBANMG010000002">
    <property type="protein sequence ID" value="KAK6956970.1"/>
    <property type="molecule type" value="Genomic_DNA"/>
</dbReference>
<dbReference type="PANTHER" id="PTHR24305">
    <property type="entry name" value="CYTOCHROME P450"/>
    <property type="match status" value="1"/>
</dbReference>
<dbReference type="Gene3D" id="1.10.630.10">
    <property type="entry name" value="Cytochrome P450"/>
    <property type="match status" value="1"/>
</dbReference>
<keyword evidence="5 7" id="KW-0408">Iron</keyword>
<name>A0AAX6MWC7_9PEZI</name>
<keyword evidence="8" id="KW-0560">Oxidoreductase</keyword>
<keyword evidence="9" id="KW-1133">Transmembrane helix</keyword>
<protein>
    <recommendedName>
        <fullName evidence="12">Cytochrome P450</fullName>
    </recommendedName>
</protein>
<evidence type="ECO:0000256" key="1">
    <source>
        <dbReference type="ARBA" id="ARBA00001971"/>
    </source>
</evidence>
<keyword evidence="6 8" id="KW-0503">Monooxygenase</keyword>
<dbReference type="PANTHER" id="PTHR24305:SF226">
    <property type="entry name" value="CYTOCHROME P450 MONOOXYGENASE"/>
    <property type="match status" value="1"/>
</dbReference>
<dbReference type="Pfam" id="PF00067">
    <property type="entry name" value="p450"/>
    <property type="match status" value="1"/>
</dbReference>
<gene>
    <name evidence="10" type="ORF">Daesc_002252</name>
</gene>
<dbReference type="GO" id="GO:0004497">
    <property type="term" value="F:monooxygenase activity"/>
    <property type="evidence" value="ECO:0007669"/>
    <property type="project" value="UniProtKB-KW"/>
</dbReference>
<dbReference type="InterPro" id="IPR001128">
    <property type="entry name" value="Cyt_P450"/>
</dbReference>
<evidence type="ECO:0000256" key="3">
    <source>
        <dbReference type="ARBA" id="ARBA00022617"/>
    </source>
</evidence>
<dbReference type="Proteomes" id="UP001369815">
    <property type="component" value="Unassembled WGS sequence"/>
</dbReference>
<dbReference type="InterPro" id="IPR002403">
    <property type="entry name" value="Cyt_P450_E_grp-IV"/>
</dbReference>
<comment type="similarity">
    <text evidence="2 8">Belongs to the cytochrome P450 family.</text>
</comment>
<keyword evidence="9" id="KW-0812">Transmembrane</keyword>
<keyword evidence="11" id="KW-1185">Reference proteome</keyword>
<evidence type="ECO:0000256" key="5">
    <source>
        <dbReference type="ARBA" id="ARBA00023004"/>
    </source>
</evidence>
<evidence type="ECO:0000256" key="2">
    <source>
        <dbReference type="ARBA" id="ARBA00010617"/>
    </source>
</evidence>
<dbReference type="PRINTS" id="PR00465">
    <property type="entry name" value="EP450IV"/>
</dbReference>
<comment type="caution">
    <text evidence="10">The sequence shown here is derived from an EMBL/GenBank/DDBJ whole genome shotgun (WGS) entry which is preliminary data.</text>
</comment>
<keyword evidence="4 7" id="KW-0479">Metal-binding</keyword>
<feature type="binding site" description="axial binding residue" evidence="7">
    <location>
        <position position="372"/>
    </location>
    <ligand>
        <name>heme</name>
        <dbReference type="ChEBI" id="CHEBI:30413"/>
    </ligand>
    <ligandPart>
        <name>Fe</name>
        <dbReference type="ChEBI" id="CHEBI:18248"/>
    </ligandPart>
</feature>
<dbReference type="GO" id="GO:0020037">
    <property type="term" value="F:heme binding"/>
    <property type="evidence" value="ECO:0007669"/>
    <property type="project" value="InterPro"/>
</dbReference>